<proteinExistence type="inferred from homology"/>
<dbReference type="EC" id="1.7.1.17" evidence="6"/>
<comment type="caution">
    <text evidence="8">The sequence shown here is derived from an EMBL/GenBank/DDBJ whole genome shotgun (WGS) entry which is preliminary data.</text>
</comment>
<dbReference type="InterPro" id="IPR023048">
    <property type="entry name" value="NADH:quinone_OxRdtase_FMN_depd"/>
</dbReference>
<sequence>MKILQINASARSAGANSTRLADAVTARLLAQNPNASVELRDLASHPHPVLDEPALGALFTPVDQRTPEQAARVALDDALIAQVQAVDAIVLGVPMYNFGVPVQLKTWIDAIARAGVTFRYTANGPEGLLKGKKVYVALARGGLYRDTPADSQVPYLKSVLAFLGLTDVEFIYAEGLAMGADAASKAFAEAEAHLGALFA</sequence>
<dbReference type="GO" id="GO:0016655">
    <property type="term" value="F:oxidoreductase activity, acting on NAD(P)H, quinone or similar compound as acceptor"/>
    <property type="evidence" value="ECO:0007669"/>
    <property type="project" value="InterPro"/>
</dbReference>
<comment type="function">
    <text evidence="6">Also exhibits azoreductase activity. Catalyzes the reductive cleavage of the azo bond in aromatic azo compounds to the corresponding amines.</text>
</comment>
<dbReference type="PANTHER" id="PTHR43741:SF2">
    <property type="entry name" value="FMN-DEPENDENT NADH:QUINONE OXIDOREDUCTASE"/>
    <property type="match status" value="1"/>
</dbReference>
<evidence type="ECO:0000256" key="5">
    <source>
        <dbReference type="ARBA" id="ARBA00048542"/>
    </source>
</evidence>
<dbReference type="AlphaFoldDB" id="A0A133XDM0"/>
<evidence type="ECO:0000313" key="8">
    <source>
        <dbReference type="EMBL" id="KXB29031.1"/>
    </source>
</evidence>
<dbReference type="HAMAP" id="MF_01216">
    <property type="entry name" value="Azoreductase_type1"/>
    <property type="match status" value="1"/>
</dbReference>
<comment type="function">
    <text evidence="6">Quinone reductase that provides resistance to thiol-specific stress caused by electrophilic quinones.</text>
</comment>
<evidence type="ECO:0000313" key="9">
    <source>
        <dbReference type="Proteomes" id="UP000070186"/>
    </source>
</evidence>
<dbReference type="GO" id="GO:0009055">
    <property type="term" value="F:electron transfer activity"/>
    <property type="evidence" value="ECO:0007669"/>
    <property type="project" value="UniProtKB-UniRule"/>
</dbReference>
<dbReference type="Proteomes" id="UP000070186">
    <property type="component" value="Unassembled WGS sequence"/>
</dbReference>
<gene>
    <name evidence="6" type="primary">azoR</name>
    <name evidence="8" type="ORF">AT959_19620</name>
</gene>
<comment type="catalytic activity">
    <reaction evidence="5">
        <text>N,N-dimethyl-1,4-phenylenediamine + anthranilate + 2 NAD(+) = 2-(4-dimethylaminophenyl)diazenylbenzoate + 2 NADH + 2 H(+)</text>
        <dbReference type="Rhea" id="RHEA:55872"/>
        <dbReference type="ChEBI" id="CHEBI:15378"/>
        <dbReference type="ChEBI" id="CHEBI:15783"/>
        <dbReference type="ChEBI" id="CHEBI:16567"/>
        <dbReference type="ChEBI" id="CHEBI:57540"/>
        <dbReference type="ChEBI" id="CHEBI:57945"/>
        <dbReference type="ChEBI" id="CHEBI:71579"/>
        <dbReference type="EC" id="1.7.1.17"/>
    </reaction>
    <physiologicalReaction direction="right-to-left" evidence="5">
        <dbReference type="Rhea" id="RHEA:55874"/>
    </physiologicalReaction>
</comment>
<dbReference type="Pfam" id="PF02525">
    <property type="entry name" value="Flavodoxin_2"/>
    <property type="match status" value="1"/>
</dbReference>
<organism evidence="8 9">
    <name type="scientific">Dechloromonas denitrificans</name>
    <dbReference type="NCBI Taxonomy" id="281362"/>
    <lineage>
        <taxon>Bacteria</taxon>
        <taxon>Pseudomonadati</taxon>
        <taxon>Pseudomonadota</taxon>
        <taxon>Betaproteobacteria</taxon>
        <taxon>Rhodocyclales</taxon>
        <taxon>Azonexaceae</taxon>
        <taxon>Dechloromonas</taxon>
    </lineage>
</organism>
<evidence type="ECO:0000259" key="7">
    <source>
        <dbReference type="Pfam" id="PF02525"/>
    </source>
</evidence>
<dbReference type="GO" id="GO:0016652">
    <property type="term" value="F:oxidoreductase activity, acting on NAD(P)H as acceptor"/>
    <property type="evidence" value="ECO:0007669"/>
    <property type="project" value="UniProtKB-UniRule"/>
</dbReference>
<name>A0A133XDM0_9RHOO</name>
<comment type="cofactor">
    <cofactor evidence="6">
        <name>FMN</name>
        <dbReference type="ChEBI" id="CHEBI:58210"/>
    </cofactor>
    <text evidence="6">Binds 1 FMN per subunit.</text>
</comment>
<feature type="binding site" evidence="6">
    <location>
        <position position="9"/>
    </location>
    <ligand>
        <name>FMN</name>
        <dbReference type="ChEBI" id="CHEBI:58210"/>
    </ligand>
</feature>
<dbReference type="InterPro" id="IPR029039">
    <property type="entry name" value="Flavoprotein-like_sf"/>
</dbReference>
<keyword evidence="4 6" id="KW-0520">NAD</keyword>
<dbReference type="Gene3D" id="3.40.50.360">
    <property type="match status" value="1"/>
</dbReference>
<dbReference type="EC" id="1.6.5.-" evidence="6"/>
<dbReference type="EMBL" id="LODL01000040">
    <property type="protein sequence ID" value="KXB29031.1"/>
    <property type="molecule type" value="Genomic_DNA"/>
</dbReference>
<dbReference type="InterPro" id="IPR003680">
    <property type="entry name" value="Flavodoxin_fold"/>
</dbReference>
<comment type="catalytic activity">
    <reaction evidence="6">
        <text>2 a quinone + NADH + H(+) = 2 a 1,4-benzosemiquinone + NAD(+)</text>
        <dbReference type="Rhea" id="RHEA:65952"/>
        <dbReference type="ChEBI" id="CHEBI:15378"/>
        <dbReference type="ChEBI" id="CHEBI:57540"/>
        <dbReference type="ChEBI" id="CHEBI:57945"/>
        <dbReference type="ChEBI" id="CHEBI:132124"/>
        <dbReference type="ChEBI" id="CHEBI:134225"/>
    </reaction>
</comment>
<keyword evidence="1 6" id="KW-0285">Flavoprotein</keyword>
<evidence type="ECO:0000256" key="2">
    <source>
        <dbReference type="ARBA" id="ARBA00022643"/>
    </source>
</evidence>
<keyword evidence="2 6" id="KW-0288">FMN</keyword>
<feature type="domain" description="Flavodoxin-like fold" evidence="7">
    <location>
        <begin position="1"/>
        <end position="195"/>
    </location>
</feature>
<comment type="similarity">
    <text evidence="6">Belongs to the azoreductase type 1 family.</text>
</comment>
<accession>A0A133XDM0</accession>
<dbReference type="RefSeq" id="WP_066887200.1">
    <property type="nucleotide sequence ID" value="NZ_LODL01000040.1"/>
</dbReference>
<comment type="subunit">
    <text evidence="6">Homodimer.</text>
</comment>
<keyword evidence="3 6" id="KW-0560">Oxidoreductase</keyword>
<evidence type="ECO:0000256" key="6">
    <source>
        <dbReference type="HAMAP-Rule" id="MF_01216"/>
    </source>
</evidence>
<dbReference type="PANTHER" id="PTHR43741">
    <property type="entry name" value="FMN-DEPENDENT NADH-AZOREDUCTASE 1"/>
    <property type="match status" value="1"/>
</dbReference>
<evidence type="ECO:0000256" key="1">
    <source>
        <dbReference type="ARBA" id="ARBA00022630"/>
    </source>
</evidence>
<evidence type="ECO:0000256" key="4">
    <source>
        <dbReference type="ARBA" id="ARBA00023027"/>
    </source>
</evidence>
<feature type="binding site" evidence="6">
    <location>
        <begin position="95"/>
        <end position="98"/>
    </location>
    <ligand>
        <name>FMN</name>
        <dbReference type="ChEBI" id="CHEBI:58210"/>
    </ligand>
</feature>
<dbReference type="SUPFAM" id="SSF52218">
    <property type="entry name" value="Flavoproteins"/>
    <property type="match status" value="1"/>
</dbReference>
<dbReference type="InterPro" id="IPR050104">
    <property type="entry name" value="FMN-dep_NADH:Q_OxRdtase_AzoR1"/>
</dbReference>
<comment type="caution">
    <text evidence="6">Lacks conserved residue(s) required for the propagation of feature annotation.</text>
</comment>
<dbReference type="GO" id="GO:0010181">
    <property type="term" value="F:FMN binding"/>
    <property type="evidence" value="ECO:0007669"/>
    <property type="project" value="UniProtKB-UniRule"/>
</dbReference>
<reference evidence="8 9" key="1">
    <citation type="submission" date="2015-12" db="EMBL/GenBank/DDBJ databases">
        <title>Nitrous oxide reduction kinetics distinguish bacteria harboring typical versus atypical NosZ.</title>
        <authorList>
            <person name="Yoon S."/>
            <person name="Nissen S."/>
            <person name="Park D."/>
            <person name="Sanford R.A."/>
            <person name="Loeffler F.E."/>
        </authorList>
    </citation>
    <scope>NUCLEOTIDE SEQUENCE [LARGE SCALE GENOMIC DNA]</scope>
    <source>
        <strain evidence="8 9">ATCC BAA-841</strain>
    </source>
</reference>
<protein>
    <recommendedName>
        <fullName evidence="6">FMN dependent NADH:quinone oxidoreductase</fullName>
        <ecNumber evidence="6">1.6.5.-</ecNumber>
    </recommendedName>
    <alternativeName>
        <fullName evidence="6">Azo-dye reductase</fullName>
    </alternativeName>
    <alternativeName>
        <fullName evidence="6">FMN-dependent NADH-azo compound oxidoreductase</fullName>
    </alternativeName>
    <alternativeName>
        <fullName evidence="6">FMN-dependent NADH-azoreductase</fullName>
        <ecNumber evidence="6">1.7.1.17</ecNumber>
    </alternativeName>
</protein>
<dbReference type="STRING" id="281362.AT959_19620"/>
<keyword evidence="9" id="KW-1185">Reference proteome</keyword>
<evidence type="ECO:0000256" key="3">
    <source>
        <dbReference type="ARBA" id="ARBA00023002"/>
    </source>
</evidence>